<gene>
    <name evidence="1" type="ORF">ACA29_02965</name>
</gene>
<protein>
    <submittedName>
        <fullName evidence="1">Uncharacterized protein</fullName>
    </submittedName>
</protein>
<dbReference type="EMBL" id="LGPB01000026">
    <property type="protein sequence ID" value="KRG16856.1"/>
    <property type="molecule type" value="Genomic_DNA"/>
</dbReference>
<dbReference type="Proteomes" id="UP000053881">
    <property type="component" value="Unassembled WGS sequence"/>
</dbReference>
<name>A0A0Q9YLE1_9BACI</name>
<accession>A0A0Q9YLE1</accession>
<organism evidence="1 2">
    <name type="scientific">Lederbergia galactosidilytica</name>
    <dbReference type="NCBI Taxonomy" id="217031"/>
    <lineage>
        <taxon>Bacteria</taxon>
        <taxon>Bacillati</taxon>
        <taxon>Bacillota</taxon>
        <taxon>Bacilli</taxon>
        <taxon>Bacillales</taxon>
        <taxon>Bacillaceae</taxon>
        <taxon>Lederbergia</taxon>
    </lineage>
</organism>
<comment type="caution">
    <text evidence="1">The sequence shown here is derived from an EMBL/GenBank/DDBJ whole genome shotgun (WGS) entry which is preliminary data.</text>
</comment>
<evidence type="ECO:0000313" key="1">
    <source>
        <dbReference type="EMBL" id="KRG16856.1"/>
    </source>
</evidence>
<evidence type="ECO:0000313" key="2">
    <source>
        <dbReference type="Proteomes" id="UP000053881"/>
    </source>
</evidence>
<reference evidence="1 2" key="1">
    <citation type="submission" date="2015-06" db="EMBL/GenBank/DDBJ databases">
        <title>Genome sequencing project of Bacillus galactosidilyticus PL133.</title>
        <authorList>
            <person name="Gaiero J."/>
            <person name="Nicol R."/>
            <person name="Habash M."/>
        </authorList>
    </citation>
    <scope>NUCLEOTIDE SEQUENCE [LARGE SCALE GENOMIC DNA]</scope>
    <source>
        <strain evidence="1 2">PL133</strain>
    </source>
</reference>
<dbReference type="AlphaFoldDB" id="A0A0Q9YLE1"/>
<proteinExistence type="predicted"/>
<sequence length="117" mass="14122">MNMQESYQLNYWVEYKAEDVLKRMLFFRLYQHFFEKQENTHGSSSMIIPTPNPFIGAIEFNQAPLYVYVVRGDTNDFLMYLKWKNKPFNERLIVIAEEIRHLEKRTTYRDCRGNPAS</sequence>